<dbReference type="EMBL" id="CMVM020000346">
    <property type="status" value="NOT_ANNOTATED_CDS"/>
    <property type="molecule type" value="Genomic_DNA"/>
</dbReference>
<dbReference type="AlphaFoldDB" id="A0A8R1XP10"/>
<reference evidence="1" key="2">
    <citation type="submission" date="2022-06" db="UniProtKB">
        <authorList>
            <consortium name="EnsemblMetazoa"/>
        </authorList>
    </citation>
    <scope>IDENTIFICATION</scope>
</reference>
<keyword evidence="2" id="KW-1185">Reference proteome</keyword>
<evidence type="ECO:0000313" key="1">
    <source>
        <dbReference type="EnsemblMetazoa" id="OVOC11063.1"/>
    </source>
</evidence>
<evidence type="ECO:0000313" key="2">
    <source>
        <dbReference type="Proteomes" id="UP000024404"/>
    </source>
</evidence>
<proteinExistence type="predicted"/>
<dbReference type="EnsemblMetazoa" id="OVOC11063.1">
    <property type="protein sequence ID" value="OVOC11063.1"/>
    <property type="gene ID" value="WBGene00247872"/>
</dbReference>
<reference evidence="2" key="1">
    <citation type="submission" date="2013-10" db="EMBL/GenBank/DDBJ databases">
        <title>Genome sequencing of Onchocerca volvulus.</title>
        <authorList>
            <person name="Cotton J."/>
            <person name="Tsai J."/>
            <person name="Stanley E."/>
            <person name="Tracey A."/>
            <person name="Holroyd N."/>
            <person name="Lustigman S."/>
            <person name="Berriman M."/>
        </authorList>
    </citation>
    <scope>NUCLEOTIDE SEQUENCE</scope>
</reference>
<name>A0A8R1XP10_ONCVO</name>
<organism evidence="1 2">
    <name type="scientific">Onchocerca volvulus</name>
    <dbReference type="NCBI Taxonomy" id="6282"/>
    <lineage>
        <taxon>Eukaryota</taxon>
        <taxon>Metazoa</taxon>
        <taxon>Ecdysozoa</taxon>
        <taxon>Nematoda</taxon>
        <taxon>Chromadorea</taxon>
        <taxon>Rhabditida</taxon>
        <taxon>Spirurina</taxon>
        <taxon>Spiruromorpha</taxon>
        <taxon>Filarioidea</taxon>
        <taxon>Onchocercidae</taxon>
        <taxon>Onchocerca</taxon>
    </lineage>
</organism>
<protein>
    <submittedName>
        <fullName evidence="1">Uncharacterized protein</fullName>
    </submittedName>
</protein>
<dbReference type="Proteomes" id="UP000024404">
    <property type="component" value="Unassembled WGS sequence"/>
</dbReference>
<sequence>MRFSLSLRRLRHLTQFIELSPFVTHSLAFGMYVGKKGERTIRMNAYLFAFGDNRSFQCLLSASASSCYSMIVEI</sequence>
<accession>A0A8R1XP10</accession>